<evidence type="ECO:0000313" key="2">
    <source>
        <dbReference type="EMBL" id="OPJ85203.1"/>
    </source>
</evidence>
<keyword evidence="3" id="KW-1185">Reference proteome</keyword>
<feature type="region of interest" description="Disordered" evidence="1">
    <location>
        <begin position="1"/>
        <end position="34"/>
    </location>
</feature>
<dbReference type="Proteomes" id="UP000190648">
    <property type="component" value="Unassembled WGS sequence"/>
</dbReference>
<feature type="compositionally biased region" description="Basic residues" evidence="1">
    <location>
        <begin position="1"/>
        <end position="13"/>
    </location>
</feature>
<evidence type="ECO:0000256" key="1">
    <source>
        <dbReference type="SAM" id="MobiDB-lite"/>
    </source>
</evidence>
<sequence>MDKRPKHTHRKAVHAAEGRPRGWESRGQKQSQEDQIMLPWLELDDSLMVHGAPQTSHHLCRSWFLKPVWTSNNKPRCACVP</sequence>
<feature type="compositionally biased region" description="Basic and acidic residues" evidence="1">
    <location>
        <begin position="14"/>
        <end position="27"/>
    </location>
</feature>
<name>A0A1V4KLE2_PATFA</name>
<evidence type="ECO:0000313" key="3">
    <source>
        <dbReference type="Proteomes" id="UP000190648"/>
    </source>
</evidence>
<accession>A0A1V4KLE2</accession>
<organism evidence="2 3">
    <name type="scientific">Patagioenas fasciata monilis</name>
    <dbReference type="NCBI Taxonomy" id="372326"/>
    <lineage>
        <taxon>Eukaryota</taxon>
        <taxon>Metazoa</taxon>
        <taxon>Chordata</taxon>
        <taxon>Craniata</taxon>
        <taxon>Vertebrata</taxon>
        <taxon>Euteleostomi</taxon>
        <taxon>Archelosauria</taxon>
        <taxon>Archosauria</taxon>
        <taxon>Dinosauria</taxon>
        <taxon>Saurischia</taxon>
        <taxon>Theropoda</taxon>
        <taxon>Coelurosauria</taxon>
        <taxon>Aves</taxon>
        <taxon>Neognathae</taxon>
        <taxon>Neoaves</taxon>
        <taxon>Columbimorphae</taxon>
        <taxon>Columbiformes</taxon>
        <taxon>Columbidae</taxon>
        <taxon>Patagioenas</taxon>
    </lineage>
</organism>
<reference evidence="2 3" key="1">
    <citation type="submission" date="2016-02" db="EMBL/GenBank/DDBJ databases">
        <title>Band-tailed pigeon sequencing and assembly.</title>
        <authorList>
            <person name="Soares A.E."/>
            <person name="Novak B.J."/>
            <person name="Rice E.S."/>
            <person name="O'Connell B."/>
            <person name="Chang D."/>
            <person name="Weber S."/>
            <person name="Shapiro B."/>
        </authorList>
    </citation>
    <scope>NUCLEOTIDE SEQUENCE [LARGE SCALE GENOMIC DNA]</scope>
    <source>
        <strain evidence="2">BTP2013</strain>
        <tissue evidence="2">Blood</tissue>
    </source>
</reference>
<gene>
    <name evidence="2" type="ORF">AV530_018207</name>
</gene>
<comment type="caution">
    <text evidence="2">The sequence shown here is derived from an EMBL/GenBank/DDBJ whole genome shotgun (WGS) entry which is preliminary data.</text>
</comment>
<dbReference type="EMBL" id="LSYS01002950">
    <property type="protein sequence ID" value="OPJ85203.1"/>
    <property type="molecule type" value="Genomic_DNA"/>
</dbReference>
<proteinExistence type="predicted"/>
<protein>
    <submittedName>
        <fullName evidence="2">Uncharacterized protein</fullName>
    </submittedName>
</protein>
<dbReference type="AlphaFoldDB" id="A0A1V4KLE2"/>